<evidence type="ECO:0000313" key="2">
    <source>
        <dbReference type="EMBL" id="QJA59119.1"/>
    </source>
</evidence>
<gene>
    <name evidence="2" type="ORF">MM415B01343_0007</name>
</gene>
<keyword evidence="1" id="KW-1133">Transmembrane helix</keyword>
<accession>A0A6M3INK2</accession>
<proteinExistence type="predicted"/>
<evidence type="ECO:0000256" key="1">
    <source>
        <dbReference type="SAM" id="Phobius"/>
    </source>
</evidence>
<dbReference type="EMBL" id="MT141355">
    <property type="protein sequence ID" value="QJA59119.1"/>
    <property type="molecule type" value="Genomic_DNA"/>
</dbReference>
<name>A0A6M3INK2_9ZZZZ</name>
<protein>
    <submittedName>
        <fullName evidence="2">Uncharacterized protein</fullName>
    </submittedName>
</protein>
<keyword evidence="1" id="KW-0812">Transmembrane</keyword>
<keyword evidence="1" id="KW-0472">Membrane</keyword>
<dbReference type="AlphaFoldDB" id="A0A6M3INK2"/>
<feature type="transmembrane region" description="Helical" evidence="1">
    <location>
        <begin position="41"/>
        <end position="58"/>
    </location>
</feature>
<organism evidence="2">
    <name type="scientific">viral metagenome</name>
    <dbReference type="NCBI Taxonomy" id="1070528"/>
    <lineage>
        <taxon>unclassified sequences</taxon>
        <taxon>metagenomes</taxon>
        <taxon>organismal metagenomes</taxon>
    </lineage>
</organism>
<sequence length="185" mass="22485">MLKKKLTIYDTIPMQIFFIKNIKEPLENIVLTLTLFGLNKAQRVIIAVLIAIIMIVMGKGKYLPKIAWMPQKILRSLEGIPTPTKEDTYCPNTHILIDAEREYFKHFYHEQDRARFMRAFFKFLIILYYYDLPWRLKIDWVLRFLHNQSWIEPTYPDNIKNAWRWWREDETQPFPWIYDPETIGK</sequence>
<reference evidence="2" key="1">
    <citation type="submission" date="2020-03" db="EMBL/GenBank/DDBJ databases">
        <title>The deep terrestrial virosphere.</title>
        <authorList>
            <person name="Holmfeldt K."/>
            <person name="Nilsson E."/>
            <person name="Simone D."/>
            <person name="Lopez-Fernandez M."/>
            <person name="Wu X."/>
            <person name="de Brujin I."/>
            <person name="Lundin D."/>
            <person name="Andersson A."/>
            <person name="Bertilsson S."/>
            <person name="Dopson M."/>
        </authorList>
    </citation>
    <scope>NUCLEOTIDE SEQUENCE</scope>
    <source>
        <strain evidence="2">MM415B01343</strain>
    </source>
</reference>